<evidence type="ECO:0000313" key="4">
    <source>
        <dbReference type="Proteomes" id="UP000224740"/>
    </source>
</evidence>
<evidence type="ECO:0000256" key="1">
    <source>
        <dbReference type="SAM" id="SignalP"/>
    </source>
</evidence>
<dbReference type="Proteomes" id="UP000224740">
    <property type="component" value="Unassembled WGS sequence"/>
</dbReference>
<dbReference type="AlphaFoldDB" id="A0A347TJQ3"/>
<reference evidence="2 5" key="3">
    <citation type="submission" date="2018-08" db="EMBL/GenBank/DDBJ databases">
        <title>Complete genome of the Arcobacter marinus type strain JCM 15502.</title>
        <authorList>
            <person name="Miller W.G."/>
            <person name="Yee E."/>
            <person name="Huynh S."/>
            <person name="Parker C.T."/>
        </authorList>
    </citation>
    <scope>NUCLEOTIDE SEQUENCE [LARGE SCALE GENOMIC DNA]</scope>
    <source>
        <strain evidence="2 5">JCM 15502</strain>
    </source>
</reference>
<proteinExistence type="predicted"/>
<organism evidence="2 5">
    <name type="scientific">Malaciobacter marinus</name>
    <dbReference type="NCBI Taxonomy" id="505249"/>
    <lineage>
        <taxon>Bacteria</taxon>
        <taxon>Pseudomonadati</taxon>
        <taxon>Campylobacterota</taxon>
        <taxon>Epsilonproteobacteria</taxon>
        <taxon>Campylobacterales</taxon>
        <taxon>Arcobacteraceae</taxon>
        <taxon>Malaciobacter</taxon>
    </lineage>
</organism>
<dbReference type="Proteomes" id="UP000264693">
    <property type="component" value="Chromosome"/>
</dbReference>
<dbReference type="Pfam" id="PF05494">
    <property type="entry name" value="MlaC"/>
    <property type="match status" value="1"/>
</dbReference>
<keyword evidence="1" id="KW-0732">Signal</keyword>
<reference evidence="4" key="1">
    <citation type="submission" date="2017-09" db="EMBL/GenBank/DDBJ databases">
        <title>Arcobacter canalis sp. nov., a new species isolated from a water canal contaminated with urban sewage.</title>
        <authorList>
            <person name="Perez-Cataluna A."/>
            <person name="Salas-Masso N."/>
            <person name="Figueras M.J."/>
        </authorList>
    </citation>
    <scope>NUCLEOTIDE SEQUENCE [LARGE SCALE GENOMIC DNA]</scope>
    <source>
        <strain evidence="4">CECT 7727</strain>
    </source>
</reference>
<dbReference type="InterPro" id="IPR008869">
    <property type="entry name" value="MlaC/ttg2D"/>
</dbReference>
<dbReference type="EMBL" id="CP032101">
    <property type="protein sequence ID" value="AXX86831.1"/>
    <property type="molecule type" value="Genomic_DNA"/>
</dbReference>
<sequence length="192" mass="22855">MLKNLLIIACLINFAFAMPKDNIKEDMTENIYKVIDILKNKKLAKKEKGKQIIKVMDSSFDYKIMAMLSLGKQWRTISNEQRADFSKAFENRLKDSYIDKLDLYHDQEIKIDKLKEIKTRLVLKTLLIGEKENFAIDYKLYENKKNKQWYIYDVSIAEVSIIQTYRNQFSQYLKNKSIDDLIEYLNNKNKQA</sequence>
<dbReference type="InterPro" id="IPR042245">
    <property type="entry name" value="Tgt2/MlaC_sf"/>
</dbReference>
<name>A0A347TJQ3_9BACT</name>
<dbReference type="KEGG" id="amar:AMRN_1083"/>
<accession>A0A347TJQ3</accession>
<evidence type="ECO:0000313" key="3">
    <source>
        <dbReference type="EMBL" id="PHO14773.1"/>
    </source>
</evidence>
<feature type="chain" id="PRO_5017815802" evidence="1">
    <location>
        <begin position="18"/>
        <end position="192"/>
    </location>
</feature>
<protein>
    <submittedName>
        <fullName evidence="2">Lipid asymmetry ABC transporter MlaABCDEF, periplasmic component MlaC</fullName>
    </submittedName>
    <submittedName>
        <fullName evidence="3">Toluene tolerance protein</fullName>
    </submittedName>
</protein>
<gene>
    <name evidence="2" type="primary">mlaC</name>
    <name evidence="2" type="ORF">AMRN_1083</name>
    <name evidence="3" type="ORF">CPH92_10090</name>
</gene>
<dbReference type="RefSeq" id="WP_099311595.1">
    <property type="nucleotide sequence ID" value="NZ_CP032101.1"/>
</dbReference>
<evidence type="ECO:0000313" key="2">
    <source>
        <dbReference type="EMBL" id="AXX86831.1"/>
    </source>
</evidence>
<keyword evidence="4" id="KW-1185">Reference proteome</keyword>
<reference evidence="3" key="2">
    <citation type="submission" date="2017-09" db="EMBL/GenBank/DDBJ databases">
        <authorList>
            <person name="Perez-Cataluna A."/>
            <person name="Figueras M.J."/>
            <person name="Salas-Masso N."/>
        </authorList>
    </citation>
    <scope>NUCLEOTIDE SEQUENCE</scope>
    <source>
        <strain evidence="3">CECT 7727</strain>
    </source>
</reference>
<dbReference type="PANTHER" id="PTHR36573">
    <property type="entry name" value="INTERMEMBRANE PHOSPHOLIPID TRANSPORT SYSTEM BINDING PROTEIN MLAC"/>
    <property type="match status" value="1"/>
</dbReference>
<dbReference type="EMBL" id="NXAO01000047">
    <property type="protein sequence ID" value="PHO14773.1"/>
    <property type="molecule type" value="Genomic_DNA"/>
</dbReference>
<dbReference type="PANTHER" id="PTHR36573:SF1">
    <property type="entry name" value="INTERMEMBRANE PHOSPHOLIPID TRANSPORT SYSTEM BINDING PROTEIN MLAC"/>
    <property type="match status" value="1"/>
</dbReference>
<evidence type="ECO:0000313" key="5">
    <source>
        <dbReference type="Proteomes" id="UP000264693"/>
    </source>
</evidence>
<dbReference type="Gene3D" id="3.10.450.710">
    <property type="entry name" value="Tgt2/MlaC"/>
    <property type="match status" value="1"/>
</dbReference>
<feature type="signal peptide" evidence="1">
    <location>
        <begin position="1"/>
        <end position="17"/>
    </location>
</feature>